<evidence type="ECO:0008006" key="3">
    <source>
        <dbReference type="Google" id="ProtNLM"/>
    </source>
</evidence>
<organism evidence="1 2">
    <name type="scientific">Marivita geojedonensis</name>
    <dbReference type="NCBI Taxonomy" id="1123756"/>
    <lineage>
        <taxon>Bacteria</taxon>
        <taxon>Pseudomonadati</taxon>
        <taxon>Pseudomonadota</taxon>
        <taxon>Alphaproteobacteria</taxon>
        <taxon>Rhodobacterales</taxon>
        <taxon>Roseobacteraceae</taxon>
        <taxon>Marivita</taxon>
    </lineage>
</organism>
<proteinExistence type="predicted"/>
<comment type="caution">
    <text evidence="1">The sequence shown here is derived from an EMBL/GenBank/DDBJ whole genome shotgun (WGS) entry which is preliminary data.</text>
</comment>
<keyword evidence="2" id="KW-1185">Reference proteome</keyword>
<gene>
    <name evidence="1" type="ORF">MGEO_18540</name>
</gene>
<accession>A0A1X4NDJ2</accession>
<dbReference type="STRING" id="1123756.MGEO_18540"/>
<dbReference type="AlphaFoldDB" id="A0A1X4NDJ2"/>
<reference evidence="1 2" key="1">
    <citation type="submission" date="2014-03" db="EMBL/GenBank/DDBJ databases">
        <title>The draft genome sequence of Marivita geojedonensis KCTC 23882.</title>
        <authorList>
            <person name="Lai Q."/>
            <person name="Shao Z."/>
        </authorList>
    </citation>
    <scope>NUCLEOTIDE SEQUENCE [LARGE SCALE GENOMIC DNA]</scope>
    <source>
        <strain evidence="1 2">DPG-138</strain>
    </source>
</reference>
<sequence length="267" mass="29974">MQRPDHLPDFTDPPLDEVVIGVQFAPIPGYASVHSMKVWDLFMEEFPTVQEFPVLEPQFETFGGVNAQAGPRIQVGALPVGSRLWFLSDDGNHLIQFQPDRFITNWRREPNTKPYPRFEGLSEAFASNIRKIAKHFESDFGYLVNINQAEVAYINIIPVDSFSDAGQWFELWNGVSFEVEALNTSFNEVVKGADGKPFARLNHQIQSVLTADGKQRAFRLSLTFKGKPAGSDIESAMAFFAAGRDAIVTRFAEITTSVAQRKWGKVE</sequence>
<dbReference type="Proteomes" id="UP000193926">
    <property type="component" value="Unassembled WGS sequence"/>
</dbReference>
<evidence type="ECO:0000313" key="1">
    <source>
        <dbReference type="EMBL" id="OSQ44941.1"/>
    </source>
</evidence>
<protein>
    <recommendedName>
        <fullName evidence="3">TIGR04255 family protein</fullName>
    </recommendedName>
</protein>
<dbReference type="OrthoDB" id="128994at2"/>
<dbReference type="NCBIfam" id="TIGR04255">
    <property type="entry name" value="sporadTIGR04255"/>
    <property type="match status" value="1"/>
</dbReference>
<dbReference type="EMBL" id="JFKC01000028">
    <property type="protein sequence ID" value="OSQ44941.1"/>
    <property type="molecule type" value="Genomic_DNA"/>
</dbReference>
<dbReference type="InterPro" id="IPR026349">
    <property type="entry name" value="CHP04255"/>
</dbReference>
<name>A0A1X4NDJ2_9RHOB</name>
<evidence type="ECO:0000313" key="2">
    <source>
        <dbReference type="Proteomes" id="UP000193926"/>
    </source>
</evidence>
<dbReference type="RefSeq" id="WP_085641202.1">
    <property type="nucleotide sequence ID" value="NZ_JFKC01000028.1"/>
</dbReference>